<dbReference type="CDD" id="cd01672">
    <property type="entry name" value="TMPK"/>
    <property type="match status" value="1"/>
</dbReference>
<evidence type="ECO:0000259" key="9">
    <source>
        <dbReference type="Pfam" id="PF02223"/>
    </source>
</evidence>
<reference evidence="10 11" key="1">
    <citation type="journal article" date="2016" name="Nat. Commun.">
        <title>Thousands of microbial genomes shed light on interconnected biogeochemical processes in an aquifer system.</title>
        <authorList>
            <person name="Anantharaman K."/>
            <person name="Brown C.T."/>
            <person name="Hug L.A."/>
            <person name="Sharon I."/>
            <person name="Castelle C.J."/>
            <person name="Probst A.J."/>
            <person name="Thomas B.C."/>
            <person name="Singh A."/>
            <person name="Wilkins M.J."/>
            <person name="Karaoz U."/>
            <person name="Brodie E.L."/>
            <person name="Williams K.H."/>
            <person name="Hubbard S.S."/>
            <person name="Banfield J.F."/>
        </authorList>
    </citation>
    <scope>NUCLEOTIDE SEQUENCE [LARGE SCALE GENOMIC DNA]</scope>
</reference>
<keyword evidence="2 8" id="KW-0808">Transferase</keyword>
<dbReference type="GO" id="GO:0006227">
    <property type="term" value="P:dUDP biosynthetic process"/>
    <property type="evidence" value="ECO:0007669"/>
    <property type="project" value="TreeGrafter"/>
</dbReference>
<evidence type="ECO:0000256" key="5">
    <source>
        <dbReference type="ARBA" id="ARBA00022777"/>
    </source>
</evidence>
<dbReference type="AlphaFoldDB" id="A0A1G1WAW5"/>
<dbReference type="GO" id="GO:0005524">
    <property type="term" value="F:ATP binding"/>
    <property type="evidence" value="ECO:0007669"/>
    <property type="project" value="UniProtKB-UniRule"/>
</dbReference>
<dbReference type="NCBIfam" id="TIGR00041">
    <property type="entry name" value="DTMP_kinase"/>
    <property type="match status" value="1"/>
</dbReference>
<evidence type="ECO:0000256" key="3">
    <source>
        <dbReference type="ARBA" id="ARBA00022727"/>
    </source>
</evidence>
<keyword evidence="5 8" id="KW-0418">Kinase</keyword>
<keyword evidence="6 8" id="KW-0067">ATP-binding</keyword>
<feature type="domain" description="Thymidylate kinase-like" evidence="9">
    <location>
        <begin position="16"/>
        <end position="195"/>
    </location>
</feature>
<protein>
    <recommendedName>
        <fullName evidence="8">Thymidylate kinase</fullName>
        <ecNumber evidence="8">2.7.4.9</ecNumber>
    </recommendedName>
    <alternativeName>
        <fullName evidence="8">dTMP kinase</fullName>
    </alternativeName>
</protein>
<evidence type="ECO:0000256" key="4">
    <source>
        <dbReference type="ARBA" id="ARBA00022741"/>
    </source>
</evidence>
<dbReference type="GO" id="GO:0004798">
    <property type="term" value="F:dTMP kinase activity"/>
    <property type="evidence" value="ECO:0007669"/>
    <property type="project" value="UniProtKB-UniRule"/>
</dbReference>
<evidence type="ECO:0000256" key="6">
    <source>
        <dbReference type="ARBA" id="ARBA00022840"/>
    </source>
</evidence>
<dbReference type="InterPro" id="IPR018094">
    <property type="entry name" value="Thymidylate_kinase"/>
</dbReference>
<dbReference type="PANTHER" id="PTHR10344">
    <property type="entry name" value="THYMIDYLATE KINASE"/>
    <property type="match status" value="1"/>
</dbReference>
<comment type="caution">
    <text evidence="10">The sequence shown here is derived from an EMBL/GenBank/DDBJ whole genome shotgun (WGS) entry which is preliminary data.</text>
</comment>
<dbReference type="EC" id="2.7.4.9" evidence="8"/>
<evidence type="ECO:0000256" key="8">
    <source>
        <dbReference type="HAMAP-Rule" id="MF_00165"/>
    </source>
</evidence>
<proteinExistence type="inferred from homology"/>
<dbReference type="Gene3D" id="3.40.50.300">
    <property type="entry name" value="P-loop containing nucleotide triphosphate hydrolases"/>
    <property type="match status" value="1"/>
</dbReference>
<evidence type="ECO:0000256" key="2">
    <source>
        <dbReference type="ARBA" id="ARBA00022679"/>
    </source>
</evidence>
<evidence type="ECO:0000313" key="11">
    <source>
        <dbReference type="Proteomes" id="UP000177103"/>
    </source>
</evidence>
<comment type="caution">
    <text evidence="8">Lacks conserved residue(s) required for the propagation of feature annotation.</text>
</comment>
<sequence>MELMVRNSYPGLFIAIEGIDGSGLSTQTKLLAHSLKKDGFKVFPTKEPTDNVVGGLIRGTLTKSLDLPAHSLQLLFAADRGHHLQREIIPMLKTGSIVITDRYAWTSIAYETSDLGQDWLLKINQHFLKPDLTIFLKVSAKAALRRINKERFHKELYETESRMRKNIESYNSLMKKFSNSFKIVDGEKKIGQVTESALEIIRAYPKYKKLSKKVGHGKRSSKT</sequence>
<dbReference type="Pfam" id="PF02223">
    <property type="entry name" value="Thymidylate_kin"/>
    <property type="match status" value="1"/>
</dbReference>
<dbReference type="EMBL" id="MHCQ01000011">
    <property type="protein sequence ID" value="OGY24848.1"/>
    <property type="molecule type" value="Genomic_DNA"/>
</dbReference>
<dbReference type="GO" id="GO:0005737">
    <property type="term" value="C:cytoplasm"/>
    <property type="evidence" value="ECO:0007669"/>
    <property type="project" value="TreeGrafter"/>
</dbReference>
<accession>A0A1G1WAW5</accession>
<gene>
    <name evidence="8" type="primary">tmk</name>
    <name evidence="10" type="ORF">A2Y57_03850</name>
</gene>
<keyword evidence="4 8" id="KW-0547">Nucleotide-binding</keyword>
<evidence type="ECO:0000313" key="10">
    <source>
        <dbReference type="EMBL" id="OGY24848.1"/>
    </source>
</evidence>
<dbReference type="PANTHER" id="PTHR10344:SF4">
    <property type="entry name" value="UMP-CMP KINASE 2, MITOCHONDRIAL"/>
    <property type="match status" value="1"/>
</dbReference>
<name>A0A1G1WAW5_9BACT</name>
<dbReference type="HAMAP" id="MF_00165">
    <property type="entry name" value="Thymidylate_kinase"/>
    <property type="match status" value="1"/>
</dbReference>
<dbReference type="SUPFAM" id="SSF52540">
    <property type="entry name" value="P-loop containing nucleoside triphosphate hydrolases"/>
    <property type="match status" value="1"/>
</dbReference>
<keyword evidence="3 8" id="KW-0545">Nucleotide biosynthesis</keyword>
<dbReference type="GO" id="GO:0006233">
    <property type="term" value="P:dTDP biosynthetic process"/>
    <property type="evidence" value="ECO:0007669"/>
    <property type="project" value="InterPro"/>
</dbReference>
<organism evidence="10 11">
    <name type="scientific">Candidatus Woykebacteria bacterium RBG_13_40_7b</name>
    <dbReference type="NCBI Taxonomy" id="1802594"/>
    <lineage>
        <taxon>Bacteria</taxon>
        <taxon>Candidatus Woykeibacteriota</taxon>
    </lineage>
</organism>
<dbReference type="InterPro" id="IPR027417">
    <property type="entry name" value="P-loop_NTPase"/>
</dbReference>
<evidence type="ECO:0000256" key="1">
    <source>
        <dbReference type="ARBA" id="ARBA00009776"/>
    </source>
</evidence>
<evidence type="ECO:0000256" key="7">
    <source>
        <dbReference type="ARBA" id="ARBA00048743"/>
    </source>
</evidence>
<dbReference type="InterPro" id="IPR039430">
    <property type="entry name" value="Thymidylate_kin-like_dom"/>
</dbReference>
<comment type="catalytic activity">
    <reaction evidence="7 8">
        <text>dTMP + ATP = dTDP + ADP</text>
        <dbReference type="Rhea" id="RHEA:13517"/>
        <dbReference type="ChEBI" id="CHEBI:30616"/>
        <dbReference type="ChEBI" id="CHEBI:58369"/>
        <dbReference type="ChEBI" id="CHEBI:63528"/>
        <dbReference type="ChEBI" id="CHEBI:456216"/>
        <dbReference type="EC" id="2.7.4.9"/>
    </reaction>
</comment>
<dbReference type="GO" id="GO:0006235">
    <property type="term" value="P:dTTP biosynthetic process"/>
    <property type="evidence" value="ECO:0007669"/>
    <property type="project" value="UniProtKB-UniRule"/>
</dbReference>
<dbReference type="Proteomes" id="UP000177103">
    <property type="component" value="Unassembled WGS sequence"/>
</dbReference>
<comment type="function">
    <text evidence="8">Phosphorylation of dTMP to form dTDP in both de novo and salvage pathways of dTTP synthesis.</text>
</comment>
<comment type="similarity">
    <text evidence="1 8">Belongs to the thymidylate kinase family.</text>
</comment>